<feature type="region of interest" description="Disordered" evidence="1">
    <location>
        <begin position="45"/>
        <end position="114"/>
    </location>
</feature>
<dbReference type="AlphaFoldDB" id="A0A8T1TV48"/>
<dbReference type="VEuPathDB" id="FungiDB:PC110_g18329"/>
<dbReference type="VEuPathDB" id="FungiDB:PC110_g18328"/>
<gene>
    <name evidence="2" type="ORF">JG687_00016083</name>
</gene>
<feature type="compositionally biased region" description="Low complexity" evidence="1">
    <location>
        <begin position="61"/>
        <end position="71"/>
    </location>
</feature>
<evidence type="ECO:0000313" key="3">
    <source>
        <dbReference type="Proteomes" id="UP000688947"/>
    </source>
</evidence>
<organism evidence="2 3">
    <name type="scientific">Phytophthora cactorum</name>
    <dbReference type="NCBI Taxonomy" id="29920"/>
    <lineage>
        <taxon>Eukaryota</taxon>
        <taxon>Sar</taxon>
        <taxon>Stramenopiles</taxon>
        <taxon>Oomycota</taxon>
        <taxon>Peronosporomycetes</taxon>
        <taxon>Peronosporales</taxon>
        <taxon>Peronosporaceae</taxon>
        <taxon>Phytophthora</taxon>
    </lineage>
</organism>
<dbReference type="EMBL" id="JAENGZ010001544">
    <property type="protein sequence ID" value="KAG6947456.1"/>
    <property type="molecule type" value="Genomic_DNA"/>
</dbReference>
<name>A0A8T1TV48_9STRA</name>
<dbReference type="OrthoDB" id="104043at2759"/>
<evidence type="ECO:0000313" key="2">
    <source>
        <dbReference type="EMBL" id="KAG6947456.1"/>
    </source>
</evidence>
<reference evidence="2" key="1">
    <citation type="submission" date="2021-01" db="EMBL/GenBank/DDBJ databases">
        <title>Phytophthora aleatoria, a newly-described species from Pinus radiata is distinct from Phytophthora cactorum isolates based on comparative genomics.</title>
        <authorList>
            <person name="Mcdougal R."/>
            <person name="Panda P."/>
            <person name="Williams N."/>
            <person name="Studholme D.J."/>
        </authorList>
    </citation>
    <scope>NUCLEOTIDE SEQUENCE</scope>
    <source>
        <strain evidence="2">NZFS 3830</strain>
    </source>
</reference>
<sequence length="791" mass="90498">MASVLHEEDDKTVPLDLLEVETLPPLSPTMQRAFFEAIADEEGDESVSLCQSEASPVQWTSPSELSSPSLEAMTAEWQEELTTMSPSETKAGDSLEAKRARRSAIEKKSRQRRQNVLRRMRQEVKQLENVYTEMAKRQEGTSGTLAPNNGTLQHKYSQLSLVTQALENDRVKMLKLLENHEVFQRTAEAMAKRGASRREALANLNHKEDLVWDTGVPPSSSFAVQIRQRSPAECYELVRETYETIKRFDDGGHFVSTGANFMGWTDKRKYDESQALQYGFAKTFPLESAEKLLMQTWNVFCHADTMAHLSFNASVITRFEIVQTLGDDLCIIRRDHKFPHLPLNFVTVHIVFRLQTPTGYTMCMRTIPTPELKDALEPHEHYYDVFHWTHFNHAFDEDGLPAGCEISTGGYIADVKQLVSKYWLFELVMSVLRWENMCVAPLFLKCLVLRRFFQGSIKVMRAEIKVLEREYLRLASRAAKASSDATTSEEDASDNDQHERGILLDPTQVQALRNKFLRLSSEAAALRKEQKQLHKILNVQQLFRDSFQALAAEFAGSDRDPRLNAVYHAHFEPLATETCFAIMRDSYDVITRFEAGQDFVTTGSSLFGWSDRRRLDDDESKMIFCFRKMFENQSCERLMEESWRTFSDLEFMRRVVFSSKVGLDLEILQVVNRDALVVRRHTNYRAMGRSFHTVYLLFRLQTANGYTVCFRTIPAPGIQQALGEGEAWIDLFHWTTLSRVPDADGMLTGCEISFGGSIGAGVMNFAAHWMLELIMTVVRWENACVAPLFIK</sequence>
<evidence type="ECO:0000256" key="1">
    <source>
        <dbReference type="SAM" id="MobiDB-lite"/>
    </source>
</evidence>
<proteinExistence type="predicted"/>
<feature type="compositionally biased region" description="Polar residues" evidence="1">
    <location>
        <begin position="48"/>
        <end position="60"/>
    </location>
</feature>
<accession>A0A8T1TV48</accession>
<feature type="compositionally biased region" description="Basic and acidic residues" evidence="1">
    <location>
        <begin position="90"/>
        <end position="108"/>
    </location>
</feature>
<comment type="caution">
    <text evidence="2">The sequence shown here is derived from an EMBL/GenBank/DDBJ whole genome shotgun (WGS) entry which is preliminary data.</text>
</comment>
<dbReference type="Proteomes" id="UP000688947">
    <property type="component" value="Unassembled WGS sequence"/>
</dbReference>
<protein>
    <submittedName>
        <fullName evidence="2">Uncharacterized protein</fullName>
    </submittedName>
</protein>